<dbReference type="OrthoDB" id="3781461at2759"/>
<accession>A0A163IPK1</accession>
<gene>
    <name evidence="1" type="ORF">ST47_g3012</name>
</gene>
<proteinExistence type="predicted"/>
<evidence type="ECO:0000313" key="1">
    <source>
        <dbReference type="EMBL" id="KZM25867.1"/>
    </source>
</evidence>
<dbReference type="AlphaFoldDB" id="A0A163IPK1"/>
<dbReference type="EMBL" id="JYNV01000119">
    <property type="protein sequence ID" value="KZM25867.1"/>
    <property type="molecule type" value="Genomic_DNA"/>
</dbReference>
<reference evidence="1 2" key="1">
    <citation type="journal article" date="2016" name="Sci. Rep.">
        <title>Draft genome sequencing and secretome analysis of fungal phytopathogen Ascochyta rabiei provides insight into the necrotrophic effector repertoire.</title>
        <authorList>
            <person name="Verma S."/>
            <person name="Gazara R.K."/>
            <person name="Nizam S."/>
            <person name="Parween S."/>
            <person name="Chattopadhyay D."/>
            <person name="Verma P.K."/>
        </authorList>
    </citation>
    <scope>NUCLEOTIDE SEQUENCE [LARGE SCALE GENOMIC DNA]</scope>
    <source>
        <strain evidence="1 2">ArDII</strain>
    </source>
</reference>
<organism evidence="1 2">
    <name type="scientific">Didymella rabiei</name>
    <name type="common">Chickpea ascochyta blight fungus</name>
    <name type="synonym">Mycosphaerella rabiei</name>
    <dbReference type="NCBI Taxonomy" id="5454"/>
    <lineage>
        <taxon>Eukaryota</taxon>
        <taxon>Fungi</taxon>
        <taxon>Dikarya</taxon>
        <taxon>Ascomycota</taxon>
        <taxon>Pezizomycotina</taxon>
        <taxon>Dothideomycetes</taxon>
        <taxon>Pleosporomycetidae</taxon>
        <taxon>Pleosporales</taxon>
        <taxon>Pleosporineae</taxon>
        <taxon>Didymellaceae</taxon>
        <taxon>Ascochyta</taxon>
    </lineage>
</organism>
<name>A0A163IPK1_DIDRA</name>
<comment type="caution">
    <text evidence="1">The sequence shown here is derived from an EMBL/GenBank/DDBJ whole genome shotgun (WGS) entry which is preliminary data.</text>
</comment>
<sequence length="77" mass="8562">MGRGGYDTTDPGEKRSIMGDAALYWNTQHRKKREEAATMIAAEDVEQRLIKNKKSRGIMAAKKAAKKVAVKSEPADR</sequence>
<protein>
    <submittedName>
        <fullName evidence="1">Uncharacterized protein</fullName>
    </submittedName>
</protein>
<evidence type="ECO:0000313" key="2">
    <source>
        <dbReference type="Proteomes" id="UP000076837"/>
    </source>
</evidence>
<keyword evidence="2" id="KW-1185">Reference proteome</keyword>
<dbReference type="Proteomes" id="UP000076837">
    <property type="component" value="Unassembled WGS sequence"/>
</dbReference>